<evidence type="ECO:0008006" key="4">
    <source>
        <dbReference type="Google" id="ProtNLM"/>
    </source>
</evidence>
<dbReference type="Proteomes" id="UP000054217">
    <property type="component" value="Unassembled WGS sequence"/>
</dbReference>
<dbReference type="AlphaFoldDB" id="A0A0C3K293"/>
<feature type="chain" id="PRO_5002166221" description="AMP-binding enzyme C-terminal domain-containing protein" evidence="1">
    <location>
        <begin position="29"/>
        <end position="153"/>
    </location>
</feature>
<keyword evidence="1" id="KW-0732">Signal</keyword>
<reference evidence="2 3" key="1">
    <citation type="submission" date="2014-04" db="EMBL/GenBank/DDBJ databases">
        <authorList>
            <consortium name="DOE Joint Genome Institute"/>
            <person name="Kuo A."/>
            <person name="Kohler A."/>
            <person name="Costa M.D."/>
            <person name="Nagy L.G."/>
            <person name="Floudas D."/>
            <person name="Copeland A."/>
            <person name="Barry K.W."/>
            <person name="Cichocki N."/>
            <person name="Veneault-Fourrey C."/>
            <person name="LaButti K."/>
            <person name="Lindquist E.A."/>
            <person name="Lipzen A."/>
            <person name="Lundell T."/>
            <person name="Morin E."/>
            <person name="Murat C."/>
            <person name="Sun H."/>
            <person name="Tunlid A."/>
            <person name="Henrissat B."/>
            <person name="Grigoriev I.V."/>
            <person name="Hibbett D.S."/>
            <person name="Martin F."/>
            <person name="Nordberg H.P."/>
            <person name="Cantor M.N."/>
            <person name="Hua S.X."/>
        </authorList>
    </citation>
    <scope>NUCLEOTIDE SEQUENCE [LARGE SCALE GENOMIC DNA]</scope>
    <source>
        <strain evidence="2 3">Marx 270</strain>
    </source>
</reference>
<protein>
    <recommendedName>
        <fullName evidence="4">AMP-binding enzyme C-terminal domain-containing protein</fullName>
    </recommendedName>
</protein>
<dbReference type="HOGENOM" id="CLU_1714050_0_0_1"/>
<feature type="signal peptide" evidence="1">
    <location>
        <begin position="1"/>
        <end position="28"/>
    </location>
</feature>
<gene>
    <name evidence="2" type="ORF">M404DRAFT_613059</name>
</gene>
<evidence type="ECO:0000256" key="1">
    <source>
        <dbReference type="SAM" id="SignalP"/>
    </source>
</evidence>
<dbReference type="EMBL" id="KN831975">
    <property type="protein sequence ID" value="KIO03662.1"/>
    <property type="molecule type" value="Genomic_DNA"/>
</dbReference>
<evidence type="ECO:0000313" key="3">
    <source>
        <dbReference type="Proteomes" id="UP000054217"/>
    </source>
</evidence>
<reference evidence="3" key="2">
    <citation type="submission" date="2015-01" db="EMBL/GenBank/DDBJ databases">
        <title>Evolutionary Origins and Diversification of the Mycorrhizal Mutualists.</title>
        <authorList>
            <consortium name="DOE Joint Genome Institute"/>
            <consortium name="Mycorrhizal Genomics Consortium"/>
            <person name="Kohler A."/>
            <person name="Kuo A."/>
            <person name="Nagy L.G."/>
            <person name="Floudas D."/>
            <person name="Copeland A."/>
            <person name="Barry K.W."/>
            <person name="Cichocki N."/>
            <person name="Veneault-Fourrey C."/>
            <person name="LaButti K."/>
            <person name="Lindquist E.A."/>
            <person name="Lipzen A."/>
            <person name="Lundell T."/>
            <person name="Morin E."/>
            <person name="Murat C."/>
            <person name="Riley R."/>
            <person name="Ohm R."/>
            <person name="Sun H."/>
            <person name="Tunlid A."/>
            <person name="Henrissat B."/>
            <person name="Grigoriev I.V."/>
            <person name="Hibbett D.S."/>
            <person name="Martin F."/>
        </authorList>
    </citation>
    <scope>NUCLEOTIDE SEQUENCE [LARGE SCALE GENOMIC DNA]</scope>
    <source>
        <strain evidence="3">Marx 270</strain>
    </source>
</reference>
<accession>A0A0C3K293</accession>
<keyword evidence="3" id="KW-1185">Reference proteome</keyword>
<evidence type="ECO:0000313" key="2">
    <source>
        <dbReference type="EMBL" id="KIO03662.1"/>
    </source>
</evidence>
<organism evidence="2 3">
    <name type="scientific">Pisolithus tinctorius Marx 270</name>
    <dbReference type="NCBI Taxonomy" id="870435"/>
    <lineage>
        <taxon>Eukaryota</taxon>
        <taxon>Fungi</taxon>
        <taxon>Dikarya</taxon>
        <taxon>Basidiomycota</taxon>
        <taxon>Agaricomycotina</taxon>
        <taxon>Agaricomycetes</taxon>
        <taxon>Agaricomycetidae</taxon>
        <taxon>Boletales</taxon>
        <taxon>Sclerodermatineae</taxon>
        <taxon>Pisolithaceae</taxon>
        <taxon>Pisolithus</taxon>
    </lineage>
</organism>
<proteinExistence type="predicted"/>
<dbReference type="InParanoid" id="A0A0C3K293"/>
<sequence length="153" mass="17414">MIAESKWSITGELVTRSVLLLFLPHASSMVDSLTLQFEDDVKAEFVRLTASIQPRLLKFCCPEPWVPVDVLPCTLTGKLNCKCLQEFFHRLPPSTQNELAMLATSQLTRLNVALHSGQTQAQLCESERYSGESQLRWRMQFRRALVSIEICFP</sequence>
<name>A0A0C3K293_PISTI</name>